<accession>A0A8S3VC90</accession>
<comment type="caution">
    <text evidence="2">The sequence shown here is derived from an EMBL/GenBank/DDBJ whole genome shotgun (WGS) entry which is preliminary data.</text>
</comment>
<dbReference type="Proteomes" id="UP000683360">
    <property type="component" value="Unassembled WGS sequence"/>
</dbReference>
<proteinExistence type="predicted"/>
<sequence>MLSKLYQANQQQHVNVEVQASYSGMVSVGAGFKLESSQKTKASNFQKSVTTKTITVGAPPPLNGDASEWASGVKDSPVPMEYKMNSIENLFTEKYMNYLNVSVSNISKQLKNAQSKYCKYLKHLGKLNSCDPVKPGLVLKETVMAYFYKSFRASSFSECIDLCRDDIYCLAATFCTGCTWRHGHYHGCFMYNRSKTERV</sequence>
<dbReference type="InterPro" id="IPR020864">
    <property type="entry name" value="MACPF"/>
</dbReference>
<evidence type="ECO:0000259" key="1">
    <source>
        <dbReference type="PROSITE" id="PS50948"/>
    </source>
</evidence>
<dbReference type="OrthoDB" id="5955810at2759"/>
<reference evidence="2" key="1">
    <citation type="submission" date="2021-03" db="EMBL/GenBank/DDBJ databases">
        <authorList>
            <person name="Bekaert M."/>
        </authorList>
    </citation>
    <scope>NUCLEOTIDE SEQUENCE</scope>
</reference>
<dbReference type="AlphaFoldDB" id="A0A8S3VC90"/>
<dbReference type="Pfam" id="PF01823">
    <property type="entry name" value="MACPF"/>
    <property type="match status" value="1"/>
</dbReference>
<keyword evidence="3" id="KW-1185">Reference proteome</keyword>
<evidence type="ECO:0000313" key="3">
    <source>
        <dbReference type="Proteomes" id="UP000683360"/>
    </source>
</evidence>
<protein>
    <submittedName>
        <fullName evidence="2">RASGRP3</fullName>
    </submittedName>
</protein>
<feature type="domain" description="Apple" evidence="1">
    <location>
        <begin position="130"/>
        <end position="199"/>
    </location>
</feature>
<name>A0A8S3VC90_MYTED</name>
<evidence type="ECO:0000313" key="2">
    <source>
        <dbReference type="EMBL" id="CAG2255578.1"/>
    </source>
</evidence>
<dbReference type="PROSITE" id="PS50948">
    <property type="entry name" value="PAN"/>
    <property type="match status" value="1"/>
</dbReference>
<organism evidence="2 3">
    <name type="scientific">Mytilus edulis</name>
    <name type="common">Blue mussel</name>
    <dbReference type="NCBI Taxonomy" id="6550"/>
    <lineage>
        <taxon>Eukaryota</taxon>
        <taxon>Metazoa</taxon>
        <taxon>Spiralia</taxon>
        <taxon>Lophotrochozoa</taxon>
        <taxon>Mollusca</taxon>
        <taxon>Bivalvia</taxon>
        <taxon>Autobranchia</taxon>
        <taxon>Pteriomorphia</taxon>
        <taxon>Mytilida</taxon>
        <taxon>Mytiloidea</taxon>
        <taxon>Mytilidae</taxon>
        <taxon>Mytilinae</taxon>
        <taxon>Mytilus</taxon>
    </lineage>
</organism>
<gene>
    <name evidence="2" type="ORF">MEDL_66987</name>
</gene>
<dbReference type="EMBL" id="CAJPWZ010003276">
    <property type="protein sequence ID" value="CAG2255578.1"/>
    <property type="molecule type" value="Genomic_DNA"/>
</dbReference>
<dbReference type="InterPro" id="IPR003609">
    <property type="entry name" value="Pan_app"/>
</dbReference>